<dbReference type="Proteomes" id="UP000675554">
    <property type="component" value="Unassembled WGS sequence"/>
</dbReference>
<evidence type="ECO:0000313" key="3">
    <source>
        <dbReference type="EMBL" id="MBR7672088.1"/>
    </source>
</evidence>
<feature type="region of interest" description="Disordered" evidence="1">
    <location>
        <begin position="147"/>
        <end position="238"/>
    </location>
</feature>
<keyword evidence="4" id="KW-1185">Reference proteome</keyword>
<dbReference type="EMBL" id="JAGSMN010000065">
    <property type="protein sequence ID" value="MBR7672088.1"/>
    <property type="molecule type" value="Genomic_DNA"/>
</dbReference>
<accession>A0A8T4IJI5</accession>
<feature type="compositionally biased region" description="Acidic residues" evidence="1">
    <location>
        <begin position="165"/>
        <end position="180"/>
    </location>
</feature>
<feature type="region of interest" description="Disordered" evidence="1">
    <location>
        <begin position="26"/>
        <end position="103"/>
    </location>
</feature>
<feature type="chain" id="PRO_5039467514" description="DUF3558 domain-containing protein" evidence="2">
    <location>
        <begin position="25"/>
        <end position="310"/>
    </location>
</feature>
<evidence type="ECO:0000313" key="4">
    <source>
        <dbReference type="Proteomes" id="UP000675554"/>
    </source>
</evidence>
<dbReference type="PROSITE" id="PS51257">
    <property type="entry name" value="PROKAR_LIPOPROTEIN"/>
    <property type="match status" value="1"/>
</dbReference>
<feature type="signal peptide" evidence="2">
    <location>
        <begin position="1"/>
        <end position="24"/>
    </location>
</feature>
<name>A0A8T4IJI5_9ACTN</name>
<protein>
    <recommendedName>
        <fullName evidence="5">DUF3558 domain-containing protein</fullName>
    </recommendedName>
</protein>
<comment type="caution">
    <text evidence="3">The sequence shown here is derived from an EMBL/GenBank/DDBJ whole genome shotgun (WGS) entry which is preliminary data.</text>
</comment>
<feature type="compositionally biased region" description="Acidic residues" evidence="1">
    <location>
        <begin position="213"/>
        <end position="223"/>
    </location>
</feature>
<gene>
    <name evidence="3" type="ORF">KDA82_03350</name>
</gene>
<evidence type="ECO:0008006" key="5">
    <source>
        <dbReference type="Google" id="ProtNLM"/>
    </source>
</evidence>
<sequence>MQRRARTCVTSAALALTLAGGLTACTGSSGEDGGDDTKPGGASTSTAAAPPGKYRTLPEPCGAVDTGTLKKLLPGAEGEETGSGDANPSASPYEGEPTVTYDTDRRVGCRWKSATTLGTRHLTVNMERVVSYDPAISDDEQAEVLYDEKAAKADIPASGSPSAESDADSDSDGSGEDSGADSEKPDSGSASPSSSSSHKSADPDAEADKGGDEEQTAEGDEDAGSPSPGDDLSPRVLTGIGDTAYIDDKLDTADSGVHRDITLVFRTANVIATVEYDQWVTDKRRLPDSAELQEKAQSVARELAEHFSDN</sequence>
<feature type="compositionally biased region" description="Low complexity" evidence="1">
    <location>
        <begin position="187"/>
        <end position="198"/>
    </location>
</feature>
<dbReference type="AlphaFoldDB" id="A0A8T4IJI5"/>
<reference evidence="3" key="1">
    <citation type="submission" date="2021-04" db="EMBL/GenBank/DDBJ databases">
        <title>Sequencing of actinobacteria type strains.</title>
        <authorList>
            <person name="Nguyen G.-S."/>
            <person name="Wentzel A."/>
        </authorList>
    </citation>
    <scope>NUCLEOTIDE SEQUENCE</scope>
    <source>
        <strain evidence="3">DSM 42095</strain>
    </source>
</reference>
<feature type="compositionally biased region" description="Basic and acidic residues" evidence="1">
    <location>
        <begin position="199"/>
        <end position="212"/>
    </location>
</feature>
<keyword evidence="2" id="KW-0732">Signal</keyword>
<proteinExistence type="predicted"/>
<evidence type="ECO:0000256" key="1">
    <source>
        <dbReference type="SAM" id="MobiDB-lite"/>
    </source>
</evidence>
<evidence type="ECO:0000256" key="2">
    <source>
        <dbReference type="SAM" id="SignalP"/>
    </source>
</evidence>
<organism evidence="3 4">
    <name type="scientific">Streptomyces daliensis</name>
    <dbReference type="NCBI Taxonomy" id="299421"/>
    <lineage>
        <taxon>Bacteria</taxon>
        <taxon>Bacillati</taxon>
        <taxon>Actinomycetota</taxon>
        <taxon>Actinomycetes</taxon>
        <taxon>Kitasatosporales</taxon>
        <taxon>Streptomycetaceae</taxon>
        <taxon>Streptomyces</taxon>
    </lineage>
</organism>